<keyword evidence="3" id="KW-0411">Iron-sulfur</keyword>
<dbReference type="GO" id="GO:0046872">
    <property type="term" value="F:metal ion binding"/>
    <property type="evidence" value="ECO:0007669"/>
    <property type="project" value="UniProtKB-KW"/>
</dbReference>
<dbReference type="EMBL" id="HBGH01017211">
    <property type="protein sequence ID" value="CAD9237432.1"/>
    <property type="molecule type" value="Transcribed_RNA"/>
</dbReference>
<keyword evidence="1" id="KW-0479">Metal-binding</keyword>
<dbReference type="InterPro" id="IPR036249">
    <property type="entry name" value="Thioredoxin-like_sf"/>
</dbReference>
<dbReference type="GO" id="GO:0005634">
    <property type="term" value="C:nucleus"/>
    <property type="evidence" value="ECO:0007669"/>
    <property type="project" value="TreeGrafter"/>
</dbReference>
<evidence type="ECO:0000259" key="4">
    <source>
        <dbReference type="Pfam" id="PF00462"/>
    </source>
</evidence>
<name>A0A7S1TIV5_9RHOD</name>
<dbReference type="FunFam" id="3.40.30.10:FF:000012">
    <property type="entry name" value="Monothiol glutaredoxin"/>
    <property type="match status" value="1"/>
</dbReference>
<evidence type="ECO:0000256" key="2">
    <source>
        <dbReference type="ARBA" id="ARBA00023004"/>
    </source>
</evidence>
<dbReference type="InterPro" id="IPR002109">
    <property type="entry name" value="Glutaredoxin"/>
</dbReference>
<dbReference type="CDD" id="cd03028">
    <property type="entry name" value="GRX_PICOT_like"/>
    <property type="match status" value="1"/>
</dbReference>
<dbReference type="PANTHER" id="PTHR10293">
    <property type="entry name" value="GLUTAREDOXIN FAMILY MEMBER"/>
    <property type="match status" value="1"/>
</dbReference>
<dbReference type="SUPFAM" id="SSF52833">
    <property type="entry name" value="Thioredoxin-like"/>
    <property type="match status" value="2"/>
</dbReference>
<dbReference type="PROSITE" id="PS51354">
    <property type="entry name" value="GLUTAREDOXIN_2"/>
    <property type="match status" value="1"/>
</dbReference>
<dbReference type="Gene3D" id="3.40.30.10">
    <property type="entry name" value="Glutaredoxin"/>
    <property type="match status" value="2"/>
</dbReference>
<dbReference type="Pfam" id="PF00462">
    <property type="entry name" value="Glutaredoxin"/>
    <property type="match status" value="1"/>
</dbReference>
<evidence type="ECO:0000313" key="5">
    <source>
        <dbReference type="EMBL" id="CAD9237432.1"/>
    </source>
</evidence>
<sequence>MPYHQLSSAAEVRGAISDKDSRYLVLFCWSEASEICVDLNEVMRTLAQMVDESSSGSQQIKIFGAEAKAAGDIFHELGVDSVPVVLILHNGSVEQRILGADPAKIHDAVEAIMASHATEAEPLETKLRRLVARAPVMLFMKGSPDQPRCGFSRSIVELLTSQGIEFDFFDILQDNSVREGLKSVYQWPTYPQLYARGELIGGLDICKELATAGQLQKEISSIIHDRTTDRAG</sequence>
<keyword evidence="2" id="KW-0408">Iron</keyword>
<dbReference type="GO" id="GO:0005829">
    <property type="term" value="C:cytosol"/>
    <property type="evidence" value="ECO:0007669"/>
    <property type="project" value="TreeGrafter"/>
</dbReference>
<dbReference type="InterPro" id="IPR033658">
    <property type="entry name" value="GRX_PICOT-like"/>
</dbReference>
<accession>A0A7S1TIV5</accession>
<dbReference type="PANTHER" id="PTHR10293:SF73">
    <property type="entry name" value="GLUTAREDOXIN-3"/>
    <property type="match status" value="1"/>
</dbReference>
<dbReference type="AlphaFoldDB" id="A0A7S1TIV5"/>
<dbReference type="GO" id="GO:0051536">
    <property type="term" value="F:iron-sulfur cluster binding"/>
    <property type="evidence" value="ECO:0007669"/>
    <property type="project" value="UniProtKB-KW"/>
</dbReference>
<dbReference type="InterPro" id="IPR004480">
    <property type="entry name" value="Monothiol_GRX-rel"/>
</dbReference>
<dbReference type="GO" id="GO:0006879">
    <property type="term" value="P:intracellular iron ion homeostasis"/>
    <property type="evidence" value="ECO:0007669"/>
    <property type="project" value="TreeGrafter"/>
</dbReference>
<feature type="domain" description="Glutaredoxin" evidence="4">
    <location>
        <begin position="136"/>
        <end position="200"/>
    </location>
</feature>
<evidence type="ECO:0000256" key="3">
    <source>
        <dbReference type="ARBA" id="ARBA00023014"/>
    </source>
</evidence>
<protein>
    <recommendedName>
        <fullName evidence="4">Glutaredoxin domain-containing protein</fullName>
    </recommendedName>
</protein>
<reference evidence="5" key="1">
    <citation type="submission" date="2021-01" db="EMBL/GenBank/DDBJ databases">
        <authorList>
            <person name="Corre E."/>
            <person name="Pelletier E."/>
            <person name="Niang G."/>
            <person name="Scheremetjew M."/>
            <person name="Finn R."/>
            <person name="Kale V."/>
            <person name="Holt S."/>
            <person name="Cochrane G."/>
            <person name="Meng A."/>
            <person name="Brown T."/>
            <person name="Cohen L."/>
        </authorList>
    </citation>
    <scope>NUCLEOTIDE SEQUENCE</scope>
    <source>
        <strain evidence="5">SAG 36.94</strain>
    </source>
</reference>
<evidence type="ECO:0000256" key="1">
    <source>
        <dbReference type="ARBA" id="ARBA00022723"/>
    </source>
</evidence>
<gene>
    <name evidence="5" type="ORF">CCAE0312_LOCUS9531</name>
</gene>
<proteinExistence type="predicted"/>
<organism evidence="5">
    <name type="scientific">Compsopogon caeruleus</name>
    <dbReference type="NCBI Taxonomy" id="31354"/>
    <lineage>
        <taxon>Eukaryota</taxon>
        <taxon>Rhodophyta</taxon>
        <taxon>Compsopogonophyceae</taxon>
        <taxon>Compsopogonales</taxon>
        <taxon>Compsopogonaceae</taxon>
        <taxon>Compsopogon</taxon>
    </lineage>
</organism>